<comment type="caution">
    <text evidence="1">The sequence shown here is derived from an EMBL/GenBank/DDBJ whole genome shotgun (WGS) entry which is preliminary data.</text>
</comment>
<evidence type="ECO:0008006" key="3">
    <source>
        <dbReference type="Google" id="ProtNLM"/>
    </source>
</evidence>
<organism evidence="1 2">
    <name type="scientific">Oryzomonas sagensis</name>
    <dbReference type="NCBI Taxonomy" id="2603857"/>
    <lineage>
        <taxon>Bacteria</taxon>
        <taxon>Pseudomonadati</taxon>
        <taxon>Thermodesulfobacteriota</taxon>
        <taxon>Desulfuromonadia</taxon>
        <taxon>Geobacterales</taxon>
        <taxon>Geobacteraceae</taxon>
        <taxon>Oryzomonas</taxon>
    </lineage>
</organism>
<dbReference type="Pfam" id="PF17236">
    <property type="entry name" value="SU10_MCP"/>
    <property type="match status" value="1"/>
</dbReference>
<reference evidence="1 2" key="1">
    <citation type="journal article" date="2020" name="Microorganisms">
        <title>Description of Three Novel Members in the Family Geobacteraceae, Oryzomonas japonicum gen. nov., sp. nov., Oryzomonas sagensis sp. nov., and Oryzomonas ruber sp. nov.</title>
        <authorList>
            <person name="Xu Z."/>
            <person name="Masuda Y."/>
            <person name="Hayakawa C."/>
            <person name="Ushijima N."/>
            <person name="Kawano K."/>
            <person name="Shiratori Y."/>
            <person name="Senoo K."/>
            <person name="Itoh H."/>
        </authorList>
    </citation>
    <scope>NUCLEOTIDE SEQUENCE [LARGE SCALE GENOMIC DNA]</scope>
    <source>
        <strain evidence="1 2">Red100</strain>
    </source>
</reference>
<dbReference type="Proteomes" id="UP000798046">
    <property type="component" value="Unassembled WGS sequence"/>
</dbReference>
<protein>
    <recommendedName>
        <fullName evidence="3">Major capsid protein</fullName>
    </recommendedName>
</protein>
<name>A0ABQ6TKY9_9BACT</name>
<gene>
    <name evidence="1" type="ORF">F6V30_14005</name>
</gene>
<evidence type="ECO:0000313" key="2">
    <source>
        <dbReference type="Proteomes" id="UP000798046"/>
    </source>
</evidence>
<dbReference type="RefSeq" id="WP_151157583.1">
    <property type="nucleotide sequence ID" value="NZ_VZRA01000004.1"/>
</dbReference>
<proteinExistence type="predicted"/>
<sequence>MGVPANTVQTTNMVGVRESLLDELSIITPAIAVFYHDLGQGKKPGAKKHEFLTDVIRASADNAQLEGADPTIQASTQPSRLYNFCQIQDESYSVSSTSGAVKIAGRSSERDLQRRKHMEGLSKDINRAFLKSTLVQGDDAATAYKMKGALNWILTNLNMAGDAVLNADGTVTGGTPRLLTAGLIKQTMQNMYTTGSVDKNKTVKGYCNAVQQAQFDNVATAGGNKQRFVEGSKVDDYVDVYVTAFGKVVTELDVEMPVDVLALMNMTYWRKATLETIGETKLATSSALNEKYHITVNHTLEAKNEASSGRITNLDTNVQYT</sequence>
<dbReference type="EMBL" id="VZRA01000004">
    <property type="protein sequence ID" value="KAB0668947.1"/>
    <property type="molecule type" value="Genomic_DNA"/>
</dbReference>
<keyword evidence="2" id="KW-1185">Reference proteome</keyword>
<accession>A0ABQ6TKY9</accession>
<evidence type="ECO:0000313" key="1">
    <source>
        <dbReference type="EMBL" id="KAB0668947.1"/>
    </source>
</evidence>
<dbReference type="InterPro" id="IPR035198">
    <property type="entry name" value="SU10_MCP"/>
</dbReference>